<protein>
    <recommendedName>
        <fullName evidence="12">ABC transporter permease</fullName>
    </recommendedName>
</protein>
<organism evidence="10 11">
    <name type="scientific">Nitrospirillum viridazoti CBAmc</name>
    <dbReference type="NCBI Taxonomy" id="1441467"/>
    <lineage>
        <taxon>Bacteria</taxon>
        <taxon>Pseudomonadati</taxon>
        <taxon>Pseudomonadota</taxon>
        <taxon>Alphaproteobacteria</taxon>
        <taxon>Rhodospirillales</taxon>
        <taxon>Azospirillaceae</taxon>
        <taxon>Nitrospirillum</taxon>
        <taxon>Nitrospirillum viridazoti</taxon>
    </lineage>
</organism>
<dbReference type="InterPro" id="IPR050250">
    <property type="entry name" value="Macrolide_Exporter_MacB"/>
</dbReference>
<dbReference type="Pfam" id="PF02687">
    <property type="entry name" value="FtsX"/>
    <property type="match status" value="2"/>
</dbReference>
<evidence type="ECO:0000256" key="2">
    <source>
        <dbReference type="ARBA" id="ARBA00022475"/>
    </source>
</evidence>
<sequence>MRNCSRVKGWARRQGAAGSGGVAATVAQAKGTRHHCPEAGNQAVRKRTRRGSGQRPEAFVLSDSNGLSGGPPFACGRGGPANGVGNREATMLYIAASQAMRSLRQVKADIVISLAGLVVGLTASLLMALLIRDQMAYDTFLPDHAQLYLVDSVLAPVDEVQDPGPLVRWRTPPDLAATLVAEAPEVEAAARLLDDARKIRRGSAAFREFVTWVDPSFADIMRLPAVEGDLKESLADPGAVALTQTMARKLFGPESPLGKRIELDERTTLRVRAVLKDLPFRSHMREVMILASSASPYSPFSAPQSRVDGPRADDDQAAARTTGDVYTYVRLRDGADPAAAQATLDGLAARHWGAGHPGGQSPQLVPMTGLQLHAGLNPDRLNRMYMIGGIALLTLLIPCINFINMATARATRRAVEVGVRKMGGARRRDLVIQFMLETLILVGIAMVIALSLTELAIPQVNRFLDARLSLDAASPEVGAIVAGLGAGVTLLAGFYPALVLAAHRPVAILKGNGPGTAAPVVDRTARVRQILMMGQFMLLVMLLVGASVTYRQQQLLTRDRVSYDTADILILDANCPESIRIGLQHIDGVKGVGCTGMESLERSRPLVTATLNDGHAVRLNRVAADPGFLPVFHLPALAGQLPDPKRPSTVRHKVVINETAARALGNDMPEDAIGQALHLPGVDGDVQVAAVVPDFPMGSLQDKIAPTFFVSDPGGYELMYVKLSPGDRTRTLAAIDALWRRMGELSPSDRYFFDDHLNSLTSLIRHETQMITFFSLINLGMACAGIYGLSAVTAERRTKEIGVRKVYGASLADILRLLLWQFAKPVLLASALAWLPAYLFLHRWLAGFAYHVDIGPWTFLGPTALALAIAAATVAGQTILIARARPVLALRYE</sequence>
<dbReference type="AlphaFoldDB" id="A0A248K1H7"/>
<feature type="transmembrane region" description="Helical" evidence="7">
    <location>
        <begin position="477"/>
        <end position="501"/>
    </location>
</feature>
<feature type="transmembrane region" description="Helical" evidence="7">
    <location>
        <begin position="384"/>
        <end position="403"/>
    </location>
</feature>
<feature type="region of interest" description="Disordered" evidence="6">
    <location>
        <begin position="27"/>
        <end position="61"/>
    </location>
</feature>
<accession>A0A248K1H7</accession>
<dbReference type="PANTHER" id="PTHR30572">
    <property type="entry name" value="MEMBRANE COMPONENT OF TRANSPORTER-RELATED"/>
    <property type="match status" value="1"/>
</dbReference>
<dbReference type="GO" id="GO:0005886">
    <property type="term" value="C:plasma membrane"/>
    <property type="evidence" value="ECO:0007669"/>
    <property type="project" value="UniProtKB-SubCell"/>
</dbReference>
<dbReference type="EMBL" id="CP022112">
    <property type="protein sequence ID" value="ASG24616.1"/>
    <property type="molecule type" value="Genomic_DNA"/>
</dbReference>
<feature type="transmembrane region" description="Helical" evidence="7">
    <location>
        <begin position="859"/>
        <end position="882"/>
    </location>
</feature>
<evidence type="ECO:0000259" key="8">
    <source>
        <dbReference type="Pfam" id="PF02687"/>
    </source>
</evidence>
<evidence type="ECO:0000256" key="6">
    <source>
        <dbReference type="SAM" id="MobiDB-lite"/>
    </source>
</evidence>
<feature type="transmembrane region" description="Helical" evidence="7">
    <location>
        <begin position="430"/>
        <end position="457"/>
    </location>
</feature>
<dbReference type="GO" id="GO:0022857">
    <property type="term" value="F:transmembrane transporter activity"/>
    <property type="evidence" value="ECO:0007669"/>
    <property type="project" value="TreeGrafter"/>
</dbReference>
<feature type="transmembrane region" description="Helical" evidence="7">
    <location>
        <begin position="530"/>
        <end position="550"/>
    </location>
</feature>
<feature type="domain" description="ABC3 transporter permease C-terminal" evidence="8">
    <location>
        <begin position="390"/>
        <end position="501"/>
    </location>
</feature>
<gene>
    <name evidence="10" type="ORF">Y958_27570</name>
</gene>
<evidence type="ECO:0008006" key="12">
    <source>
        <dbReference type="Google" id="ProtNLM"/>
    </source>
</evidence>
<evidence type="ECO:0000256" key="7">
    <source>
        <dbReference type="SAM" id="Phobius"/>
    </source>
</evidence>
<evidence type="ECO:0000259" key="9">
    <source>
        <dbReference type="Pfam" id="PF12704"/>
    </source>
</evidence>
<comment type="subcellular location">
    <subcellularLocation>
        <location evidence="1">Cell membrane</location>
        <topology evidence="1">Multi-pass membrane protein</topology>
    </subcellularLocation>
</comment>
<feature type="transmembrane region" description="Helical" evidence="7">
    <location>
        <begin position="110"/>
        <end position="131"/>
    </location>
</feature>
<evidence type="ECO:0000313" key="10">
    <source>
        <dbReference type="EMBL" id="ASG24616.1"/>
    </source>
</evidence>
<keyword evidence="3 7" id="KW-0812">Transmembrane</keyword>
<dbReference type="Pfam" id="PF12704">
    <property type="entry name" value="MacB_PCD"/>
    <property type="match status" value="2"/>
</dbReference>
<feature type="transmembrane region" description="Helical" evidence="7">
    <location>
        <begin position="770"/>
        <end position="793"/>
    </location>
</feature>
<feature type="region of interest" description="Disordered" evidence="6">
    <location>
        <begin position="296"/>
        <end position="317"/>
    </location>
</feature>
<keyword evidence="2" id="KW-1003">Cell membrane</keyword>
<proteinExistence type="predicted"/>
<evidence type="ECO:0000256" key="4">
    <source>
        <dbReference type="ARBA" id="ARBA00022989"/>
    </source>
</evidence>
<evidence type="ECO:0000256" key="5">
    <source>
        <dbReference type="ARBA" id="ARBA00023136"/>
    </source>
</evidence>
<feature type="domain" description="MacB-like periplasmic core" evidence="9">
    <location>
        <begin position="111"/>
        <end position="345"/>
    </location>
</feature>
<dbReference type="InterPro" id="IPR003838">
    <property type="entry name" value="ABC3_permease_C"/>
</dbReference>
<evidence type="ECO:0000256" key="1">
    <source>
        <dbReference type="ARBA" id="ARBA00004651"/>
    </source>
</evidence>
<keyword evidence="11" id="KW-1185">Reference proteome</keyword>
<keyword evidence="4 7" id="KW-1133">Transmembrane helix</keyword>
<evidence type="ECO:0000313" key="11">
    <source>
        <dbReference type="Proteomes" id="UP000197153"/>
    </source>
</evidence>
<evidence type="ECO:0000256" key="3">
    <source>
        <dbReference type="ARBA" id="ARBA00022692"/>
    </source>
</evidence>
<dbReference type="Proteomes" id="UP000197153">
    <property type="component" value="Chromosome 3"/>
</dbReference>
<feature type="domain" description="MacB-like periplasmic core" evidence="9">
    <location>
        <begin position="597"/>
        <end position="733"/>
    </location>
</feature>
<name>A0A248K1H7_9PROT</name>
<reference evidence="10 11" key="1">
    <citation type="submission" date="2017-06" db="EMBL/GenBank/DDBJ databases">
        <title>Complete genome sequence of Nitrospirillum amazonense strain CBAmC, an endophytic nitrogen-fixing and plant growth-promoting bacterium, isolated from sugarcane.</title>
        <authorList>
            <person name="Schwab S."/>
            <person name="dos Santos Teixeira K.R."/>
            <person name="Simoes Araujo J.L."/>
            <person name="Soares Vidal M."/>
            <person name="Borges de Freitas H.R."/>
            <person name="Rivello Crivelaro A.L."/>
            <person name="Bueno de Camargo Nunes A."/>
            <person name="dos Santos C.M."/>
            <person name="Palmeira da Silva Rosa D."/>
            <person name="da Silva Padilha D."/>
            <person name="da Silva E."/>
            <person name="Araujo Terra L."/>
            <person name="Soares Mendes V."/>
            <person name="Farinelli L."/>
            <person name="Magalhaes Cruz L."/>
            <person name="Baldani J.I."/>
        </authorList>
    </citation>
    <scope>NUCLEOTIDE SEQUENCE [LARGE SCALE GENOMIC DNA]</scope>
    <source>
        <strain evidence="10 11">CBAmC</strain>
    </source>
</reference>
<feature type="transmembrane region" description="Helical" evidence="7">
    <location>
        <begin position="814"/>
        <end position="839"/>
    </location>
</feature>
<dbReference type="PANTHER" id="PTHR30572:SF18">
    <property type="entry name" value="ABC-TYPE MACROLIDE FAMILY EXPORT SYSTEM PERMEASE COMPONENT 2"/>
    <property type="match status" value="1"/>
</dbReference>
<feature type="domain" description="ABC3 transporter permease C-terminal" evidence="8">
    <location>
        <begin position="773"/>
        <end position="883"/>
    </location>
</feature>
<dbReference type="InterPro" id="IPR025857">
    <property type="entry name" value="MacB_PCD"/>
</dbReference>
<dbReference type="KEGG" id="nao:Y958_27570"/>
<feature type="compositionally biased region" description="Low complexity" evidence="6">
    <location>
        <begin position="296"/>
        <end position="305"/>
    </location>
</feature>
<keyword evidence="5 7" id="KW-0472">Membrane</keyword>